<dbReference type="AlphaFoldDB" id="A0AAQ3K4X8"/>
<feature type="signal peptide" evidence="5">
    <location>
        <begin position="1"/>
        <end position="30"/>
    </location>
</feature>
<dbReference type="InterPro" id="IPR001087">
    <property type="entry name" value="GDSL"/>
</dbReference>
<dbReference type="CDD" id="cd01837">
    <property type="entry name" value="SGNH_plant_lipase_like"/>
    <property type="match status" value="1"/>
</dbReference>
<sequence>MPSPSCTPTMKPFVVVVFFLLLSSLHLSSSHQYRALFNFGDSMSDTGNVRIGHLPYGMTFFGRATGRCSDGRLIIDFIAQDLGFPLLPPNTERDADFSKGANFAWVAGTTLGFEFFNERGLSRGLWVNASIYIQVDRFEKMLPSICGAPQDCKDFLSKSLFIVGEFGGNDYSTGLFMGRSVDEVSTFVPHVVHAIADGVERLIGLGAVDIVVPGILPMGCFPLYLTNYHTPDPEDYGPKTGCARRFNALSWLHNALLRKALDDLRRKFPAISIRYADYYSQIMDFTLNPLKYGFTAGALRTCCGNGGGIYNYDQGRRCNDKGFTVCENISTHVNWDGIHMTEAAHRVIASGWLYGPYVSPPILTSTGQS</sequence>
<evidence type="ECO:0000256" key="2">
    <source>
        <dbReference type="ARBA" id="ARBA00022729"/>
    </source>
</evidence>
<organism evidence="6 7">
    <name type="scientific">Canna indica</name>
    <name type="common">Indian-shot</name>
    <dbReference type="NCBI Taxonomy" id="4628"/>
    <lineage>
        <taxon>Eukaryota</taxon>
        <taxon>Viridiplantae</taxon>
        <taxon>Streptophyta</taxon>
        <taxon>Embryophyta</taxon>
        <taxon>Tracheophyta</taxon>
        <taxon>Spermatophyta</taxon>
        <taxon>Magnoliopsida</taxon>
        <taxon>Liliopsida</taxon>
        <taxon>Zingiberales</taxon>
        <taxon>Cannaceae</taxon>
        <taxon>Canna</taxon>
    </lineage>
</organism>
<dbReference type="Pfam" id="PF00657">
    <property type="entry name" value="Lipase_GDSL"/>
    <property type="match status" value="1"/>
</dbReference>
<dbReference type="PANTHER" id="PTHR22835">
    <property type="entry name" value="ZINC FINGER FYVE DOMAIN CONTAINING PROTEIN"/>
    <property type="match status" value="1"/>
</dbReference>
<evidence type="ECO:0008006" key="8">
    <source>
        <dbReference type="Google" id="ProtNLM"/>
    </source>
</evidence>
<dbReference type="SUPFAM" id="SSF52266">
    <property type="entry name" value="SGNH hydrolase"/>
    <property type="match status" value="1"/>
</dbReference>
<keyword evidence="3" id="KW-0378">Hydrolase</keyword>
<protein>
    <recommendedName>
        <fullName evidence="8">GDSL esterase/lipase</fullName>
    </recommendedName>
</protein>
<proteinExistence type="inferred from homology"/>
<accession>A0AAQ3K4X8</accession>
<reference evidence="6 7" key="1">
    <citation type="submission" date="2023-10" db="EMBL/GenBank/DDBJ databases">
        <title>Chromosome-scale genome assembly provides insights into flower coloration mechanisms of Canna indica.</title>
        <authorList>
            <person name="Li C."/>
        </authorList>
    </citation>
    <scope>NUCLEOTIDE SEQUENCE [LARGE SCALE GENOMIC DNA]</scope>
    <source>
        <tissue evidence="6">Flower</tissue>
    </source>
</reference>
<keyword evidence="4" id="KW-0325">Glycoprotein</keyword>
<evidence type="ECO:0000256" key="4">
    <source>
        <dbReference type="ARBA" id="ARBA00023180"/>
    </source>
</evidence>
<feature type="chain" id="PRO_5042856565" description="GDSL esterase/lipase" evidence="5">
    <location>
        <begin position="31"/>
        <end position="369"/>
    </location>
</feature>
<dbReference type="Proteomes" id="UP001327560">
    <property type="component" value="Chromosome 3"/>
</dbReference>
<dbReference type="GO" id="GO:0016788">
    <property type="term" value="F:hydrolase activity, acting on ester bonds"/>
    <property type="evidence" value="ECO:0007669"/>
    <property type="project" value="InterPro"/>
</dbReference>
<comment type="similarity">
    <text evidence="1">Belongs to the 'GDSL' lipolytic enzyme family.</text>
</comment>
<name>A0AAQ3K4X8_9LILI</name>
<dbReference type="InterPro" id="IPR035669">
    <property type="entry name" value="SGNH_plant_lipase-like"/>
</dbReference>
<evidence type="ECO:0000256" key="1">
    <source>
        <dbReference type="ARBA" id="ARBA00008668"/>
    </source>
</evidence>
<evidence type="ECO:0000256" key="5">
    <source>
        <dbReference type="SAM" id="SignalP"/>
    </source>
</evidence>
<evidence type="ECO:0000313" key="6">
    <source>
        <dbReference type="EMBL" id="WOL02107.1"/>
    </source>
</evidence>
<dbReference type="InterPro" id="IPR036514">
    <property type="entry name" value="SGNH_hydro_sf"/>
</dbReference>
<evidence type="ECO:0000313" key="7">
    <source>
        <dbReference type="Proteomes" id="UP001327560"/>
    </source>
</evidence>
<dbReference type="Gene3D" id="3.40.50.1110">
    <property type="entry name" value="SGNH hydrolase"/>
    <property type="match status" value="1"/>
</dbReference>
<evidence type="ECO:0000256" key="3">
    <source>
        <dbReference type="ARBA" id="ARBA00022801"/>
    </source>
</evidence>
<keyword evidence="2 5" id="KW-0732">Signal</keyword>
<dbReference type="PANTHER" id="PTHR22835:SF659">
    <property type="entry name" value="GDSL LIPASE_ACYLHYDROLASE, PUTATIVE (AFU_ORTHOLOGUE AFUA_2G00510)-RELATED"/>
    <property type="match status" value="1"/>
</dbReference>
<dbReference type="EMBL" id="CP136892">
    <property type="protein sequence ID" value="WOL02107.1"/>
    <property type="molecule type" value="Genomic_DNA"/>
</dbReference>
<keyword evidence="7" id="KW-1185">Reference proteome</keyword>
<gene>
    <name evidence="6" type="ORF">Cni_G10826</name>
</gene>